<evidence type="ECO:0000256" key="3">
    <source>
        <dbReference type="SAM" id="Phobius"/>
    </source>
</evidence>
<feature type="region of interest" description="Disordered" evidence="2">
    <location>
        <begin position="380"/>
        <end position="402"/>
    </location>
</feature>
<feature type="transmembrane region" description="Helical" evidence="3">
    <location>
        <begin position="30"/>
        <end position="49"/>
    </location>
</feature>
<keyword evidence="3" id="KW-0472">Membrane</keyword>
<name>A0A7K3R2W1_STRAQ</name>
<dbReference type="PANTHER" id="PTHR43156">
    <property type="entry name" value="STAGE II SPORULATION PROTEIN E-RELATED"/>
    <property type="match status" value="1"/>
</dbReference>
<dbReference type="SMART" id="SM00331">
    <property type="entry name" value="PP2C_SIG"/>
    <property type="match status" value="1"/>
</dbReference>
<organism evidence="5 6">
    <name type="scientific">Streptomyces anulatus</name>
    <name type="common">Streptomyces chrysomallus</name>
    <dbReference type="NCBI Taxonomy" id="1892"/>
    <lineage>
        <taxon>Bacteria</taxon>
        <taxon>Bacillati</taxon>
        <taxon>Actinomycetota</taxon>
        <taxon>Actinomycetes</taxon>
        <taxon>Kitasatosporales</taxon>
        <taxon>Streptomycetaceae</taxon>
        <taxon>Streptomyces</taxon>
    </lineage>
</organism>
<keyword evidence="1" id="KW-0378">Hydrolase</keyword>
<dbReference type="RefSeq" id="WP_164268801.1">
    <property type="nucleotide sequence ID" value="NZ_JAAGMS010000001.1"/>
</dbReference>
<evidence type="ECO:0000256" key="2">
    <source>
        <dbReference type="SAM" id="MobiDB-lite"/>
    </source>
</evidence>
<dbReference type="GO" id="GO:0016791">
    <property type="term" value="F:phosphatase activity"/>
    <property type="evidence" value="ECO:0007669"/>
    <property type="project" value="TreeGrafter"/>
</dbReference>
<evidence type="ECO:0000259" key="4">
    <source>
        <dbReference type="SMART" id="SM00331"/>
    </source>
</evidence>
<dbReference type="InterPro" id="IPR036457">
    <property type="entry name" value="PPM-type-like_dom_sf"/>
</dbReference>
<evidence type="ECO:0000313" key="5">
    <source>
        <dbReference type="EMBL" id="NEB96494.1"/>
    </source>
</evidence>
<feature type="transmembrane region" description="Helical" evidence="3">
    <location>
        <begin position="61"/>
        <end position="84"/>
    </location>
</feature>
<sequence length="445" mass="46213">MALKRNGERHRDAAAPGADAGVAAVSQSRIGNWALVGGLALLTVLVVLLDVSTSNDLRVVPLLVVVPALASVYCSLRQTIWIAVWITTVVVGFRAGADGTFWDFVFGIGFAVLACALGVAACAARIRHATEMARLRSAAVTLQRQILRPLPVGTDHVIAHGLYEPIEEDRFVGGDIYEVVESPYGTRVIIGDVQGKGLAAIGAGFAAIAAFREAAIREPTLTGVVEALEAAVVRHNVFSAQTGEAERFVTALVLGFDESGRVEAVNCGHLPPRLLHDGRSSAVTLHRTYVPLGLAGLSQETRTAESFDLPPGATLLVVTDGVTEARDAAGAFYPLDERIGAWAGHGPRELLDALHVDLEDFSGGVRRDDIAALALLRTPADGGRRPAAPGEAASRVTPPGAVVPGVRAPGAVVPGVRAPGAVVPGVRAPGDDAAAGESERRTAAV</sequence>
<dbReference type="Pfam" id="PF07228">
    <property type="entry name" value="SpoIIE"/>
    <property type="match status" value="1"/>
</dbReference>
<dbReference type="PANTHER" id="PTHR43156:SF2">
    <property type="entry name" value="STAGE II SPORULATION PROTEIN E"/>
    <property type="match status" value="1"/>
</dbReference>
<comment type="caution">
    <text evidence="5">The sequence shown here is derived from an EMBL/GenBank/DDBJ whole genome shotgun (WGS) entry which is preliminary data.</text>
</comment>
<dbReference type="Proteomes" id="UP000470951">
    <property type="component" value="Unassembled WGS sequence"/>
</dbReference>
<dbReference type="SUPFAM" id="SSF81606">
    <property type="entry name" value="PP2C-like"/>
    <property type="match status" value="1"/>
</dbReference>
<dbReference type="AlphaFoldDB" id="A0A7K3R2W1"/>
<accession>A0A7K3R2W1</accession>
<evidence type="ECO:0000256" key="1">
    <source>
        <dbReference type="ARBA" id="ARBA00022801"/>
    </source>
</evidence>
<gene>
    <name evidence="5" type="ORF">G3I58_00465</name>
</gene>
<feature type="transmembrane region" description="Helical" evidence="3">
    <location>
        <begin position="104"/>
        <end position="126"/>
    </location>
</feature>
<feature type="domain" description="PPM-type phosphatase" evidence="4">
    <location>
        <begin position="157"/>
        <end position="377"/>
    </location>
</feature>
<dbReference type="InterPro" id="IPR052016">
    <property type="entry name" value="Bact_Sigma-Reg"/>
</dbReference>
<keyword evidence="3" id="KW-1133">Transmembrane helix</keyword>
<dbReference type="Gene3D" id="3.60.40.10">
    <property type="entry name" value="PPM-type phosphatase domain"/>
    <property type="match status" value="1"/>
</dbReference>
<feature type="region of interest" description="Disordered" evidence="2">
    <location>
        <begin position="418"/>
        <end position="445"/>
    </location>
</feature>
<protein>
    <submittedName>
        <fullName evidence="5">Serine/threonine-protein phosphatase</fullName>
    </submittedName>
</protein>
<feature type="compositionally biased region" description="Low complexity" evidence="2">
    <location>
        <begin position="418"/>
        <end position="428"/>
    </location>
</feature>
<evidence type="ECO:0000313" key="6">
    <source>
        <dbReference type="Proteomes" id="UP000470951"/>
    </source>
</evidence>
<keyword evidence="3" id="KW-0812">Transmembrane</keyword>
<dbReference type="FunFam" id="3.60.40.10:FF:000058">
    <property type="entry name" value="Stage II sporulation protein E"/>
    <property type="match status" value="1"/>
</dbReference>
<proteinExistence type="predicted"/>
<reference evidence="5 6" key="1">
    <citation type="submission" date="2020-01" db="EMBL/GenBank/DDBJ databases">
        <title>Insect and environment-associated Actinomycetes.</title>
        <authorList>
            <person name="Currrie C."/>
            <person name="Chevrette M."/>
            <person name="Carlson C."/>
            <person name="Stubbendieck R."/>
            <person name="Wendt-Pienkowski E."/>
        </authorList>
    </citation>
    <scope>NUCLEOTIDE SEQUENCE [LARGE SCALE GENOMIC DNA]</scope>
    <source>
        <strain evidence="5 6">SID7903</strain>
    </source>
</reference>
<dbReference type="InterPro" id="IPR001932">
    <property type="entry name" value="PPM-type_phosphatase-like_dom"/>
</dbReference>
<dbReference type="EMBL" id="JAAGMS010000001">
    <property type="protein sequence ID" value="NEB96494.1"/>
    <property type="molecule type" value="Genomic_DNA"/>
</dbReference>